<dbReference type="OrthoDB" id="367448at2"/>
<dbReference type="RefSeq" id="WP_147705129.1">
    <property type="nucleotide sequence ID" value="NZ_VDUY01000005.1"/>
</dbReference>
<comment type="caution">
    <text evidence="4">The sequence shown here is derived from an EMBL/GenBank/DDBJ whole genome shotgun (WGS) entry which is preliminary data.</text>
</comment>
<accession>A0A5C8NUM5</accession>
<dbReference type="GO" id="GO:0016787">
    <property type="term" value="F:hydrolase activity"/>
    <property type="evidence" value="ECO:0007669"/>
    <property type="project" value="UniProtKB-KW"/>
</dbReference>
<evidence type="ECO:0000313" key="5">
    <source>
        <dbReference type="Proteomes" id="UP000321548"/>
    </source>
</evidence>
<dbReference type="InterPro" id="IPR006439">
    <property type="entry name" value="HAD-SF_hydro_IA"/>
</dbReference>
<reference evidence="4 5" key="1">
    <citation type="submission" date="2019-06" db="EMBL/GenBank/DDBJ databases">
        <title>Quisquiliibacterium sp. nov., isolated from a maize field.</title>
        <authorList>
            <person name="Lin S.-Y."/>
            <person name="Tsai C.-F."/>
            <person name="Young C.-C."/>
        </authorList>
    </citation>
    <scope>NUCLEOTIDE SEQUENCE [LARGE SCALE GENOMIC DNA]</scope>
    <source>
        <strain evidence="4 5">CC-CFT501</strain>
    </source>
</reference>
<dbReference type="InterPro" id="IPR051400">
    <property type="entry name" value="HAD-like_hydrolase"/>
</dbReference>
<dbReference type="InterPro" id="IPR036412">
    <property type="entry name" value="HAD-like_sf"/>
</dbReference>
<dbReference type="Gene3D" id="1.20.120.1600">
    <property type="match status" value="1"/>
</dbReference>
<gene>
    <name evidence="4" type="ORF">FHP08_14235</name>
</gene>
<dbReference type="NCBIfam" id="TIGR01549">
    <property type="entry name" value="HAD-SF-IA-v1"/>
    <property type="match status" value="1"/>
</dbReference>
<protein>
    <submittedName>
        <fullName evidence="4">HAD family hydrolase</fullName>
    </submittedName>
</protein>
<dbReference type="PANTHER" id="PTHR46470:SF4">
    <property type="entry name" value="5-AMINO-6-(5-PHOSPHO-D-RIBITYLAMINO)URACIL PHOSPHATASE YIGB"/>
    <property type="match status" value="1"/>
</dbReference>
<dbReference type="AlphaFoldDB" id="A0A5C8NUM5"/>
<sequence length="235" mass="25657">MPAPWRPRAITLDLDDTLWPVGPTLVAAEQVLADWLRDRAPRTAAGYSPETRAAIRRRLLADHPRHAHDMSFLRREGLRLAMADAGDDPVLADEAFAVFLAARQRVEFFEDVLPVLARWSARYRLVAVSNGNADVHAVGLGAYFSGAVSAHKVGCAKPDPGIFHEACRLAGAAPEEVLHIGDDPHLDVLGARRAGLQATWIRRPEFVHRHPIEALGPEVGPAFEDLRAIDAMLGG</sequence>
<dbReference type="EMBL" id="VDUY01000005">
    <property type="protein sequence ID" value="TXL64879.1"/>
    <property type="molecule type" value="Genomic_DNA"/>
</dbReference>
<evidence type="ECO:0000256" key="2">
    <source>
        <dbReference type="ARBA" id="ARBA00022801"/>
    </source>
</evidence>
<name>A0A5C8NUM5_9BURK</name>
<dbReference type="PRINTS" id="PR00413">
    <property type="entry name" value="HADHALOGNASE"/>
</dbReference>
<dbReference type="NCBIfam" id="TIGR01509">
    <property type="entry name" value="HAD-SF-IA-v3"/>
    <property type="match status" value="1"/>
</dbReference>
<dbReference type="GO" id="GO:0009231">
    <property type="term" value="P:riboflavin biosynthetic process"/>
    <property type="evidence" value="ECO:0007669"/>
    <property type="project" value="TreeGrafter"/>
</dbReference>
<evidence type="ECO:0000256" key="1">
    <source>
        <dbReference type="ARBA" id="ARBA00001946"/>
    </source>
</evidence>
<dbReference type="Proteomes" id="UP000321548">
    <property type="component" value="Unassembled WGS sequence"/>
</dbReference>
<organism evidence="4 5">
    <name type="scientific">Zeimonas arvi</name>
    <dbReference type="NCBI Taxonomy" id="2498847"/>
    <lineage>
        <taxon>Bacteria</taxon>
        <taxon>Pseudomonadati</taxon>
        <taxon>Pseudomonadota</taxon>
        <taxon>Betaproteobacteria</taxon>
        <taxon>Burkholderiales</taxon>
        <taxon>Burkholderiaceae</taxon>
        <taxon>Zeimonas</taxon>
    </lineage>
</organism>
<proteinExistence type="predicted"/>
<evidence type="ECO:0000256" key="3">
    <source>
        <dbReference type="ARBA" id="ARBA00022842"/>
    </source>
</evidence>
<evidence type="ECO:0000313" key="4">
    <source>
        <dbReference type="EMBL" id="TXL64879.1"/>
    </source>
</evidence>
<dbReference type="SFLD" id="SFLDG01129">
    <property type="entry name" value="C1.5:_HAD__Beta-PGM__Phosphata"/>
    <property type="match status" value="1"/>
</dbReference>
<comment type="cofactor">
    <cofactor evidence="1">
        <name>Mg(2+)</name>
        <dbReference type="ChEBI" id="CHEBI:18420"/>
    </cofactor>
</comment>
<keyword evidence="2 4" id="KW-0378">Hydrolase</keyword>
<dbReference type="PANTHER" id="PTHR46470">
    <property type="entry name" value="N-ACYLNEURAMINATE-9-PHOSPHATASE"/>
    <property type="match status" value="1"/>
</dbReference>
<dbReference type="Pfam" id="PF00702">
    <property type="entry name" value="Hydrolase"/>
    <property type="match status" value="1"/>
</dbReference>
<dbReference type="SUPFAM" id="SSF56784">
    <property type="entry name" value="HAD-like"/>
    <property type="match status" value="1"/>
</dbReference>
<dbReference type="Gene3D" id="3.40.50.1000">
    <property type="entry name" value="HAD superfamily/HAD-like"/>
    <property type="match status" value="1"/>
</dbReference>
<dbReference type="SFLD" id="SFLDS00003">
    <property type="entry name" value="Haloacid_Dehalogenase"/>
    <property type="match status" value="1"/>
</dbReference>
<keyword evidence="3" id="KW-0460">Magnesium</keyword>
<keyword evidence="5" id="KW-1185">Reference proteome</keyword>
<dbReference type="InterPro" id="IPR023214">
    <property type="entry name" value="HAD_sf"/>
</dbReference>